<name>A0A1B6NTV7_9ZZZZ</name>
<protein>
    <submittedName>
        <fullName evidence="1">Membrane or secreted protein</fullName>
    </submittedName>
</protein>
<accession>A0A1B6NTV7</accession>
<dbReference type="EMBL" id="AYSL01000950">
    <property type="protein sequence ID" value="KTF06768.1"/>
    <property type="molecule type" value="Genomic_DNA"/>
</dbReference>
<sequence length="39" mass="4265">MESVRIIRRFLVFALASGAFLQVLASSLVSGADVDPHKY</sequence>
<reference evidence="1" key="1">
    <citation type="submission" date="2013-11" db="EMBL/GenBank/DDBJ databases">
        <title>Microbial diversity, functional groups and degradation webs in Northern and Southern Mediterranean and Red Sea marine crude oil polluted sites.</title>
        <authorList>
            <person name="Daffonchio D."/>
            <person name="Mapelli F."/>
            <person name="Ferrer M."/>
            <person name="Richter M."/>
            <person name="Cherif A."/>
            <person name="Malkawi H.I."/>
            <person name="Yakimov M.M."/>
            <person name="Abdel-Fattah Y.R."/>
            <person name="Blaghen M."/>
            <person name="Golyshin P.N."/>
            <person name="Kalogerakis N."/>
            <person name="Boon N."/>
            <person name="Magagnini M."/>
            <person name="Fava F."/>
        </authorList>
    </citation>
    <scope>NUCLEOTIDE SEQUENCE</scope>
</reference>
<proteinExistence type="predicted"/>
<dbReference type="AlphaFoldDB" id="A0A1B6NTV7"/>
<gene>
    <name evidence="1" type="ORF">MGSAQ_001735</name>
</gene>
<comment type="caution">
    <text evidence="1">The sequence shown here is derived from an EMBL/GenBank/DDBJ whole genome shotgun (WGS) entry which is preliminary data.</text>
</comment>
<evidence type="ECO:0000313" key="1">
    <source>
        <dbReference type="EMBL" id="KTF06768.1"/>
    </source>
</evidence>
<organism evidence="1">
    <name type="scientific">marine sediment metagenome</name>
    <dbReference type="NCBI Taxonomy" id="412755"/>
    <lineage>
        <taxon>unclassified sequences</taxon>
        <taxon>metagenomes</taxon>
        <taxon>ecological metagenomes</taxon>
    </lineage>
</organism>